<dbReference type="Proteomes" id="UP000887580">
    <property type="component" value="Unplaced"/>
</dbReference>
<accession>A0AC35FGG0</accession>
<reference evidence="2" key="1">
    <citation type="submission" date="2022-11" db="UniProtKB">
        <authorList>
            <consortium name="WormBaseParasite"/>
        </authorList>
    </citation>
    <scope>IDENTIFICATION</scope>
</reference>
<dbReference type="WBParaSite" id="PS1159_v2.g17277.t1">
    <property type="protein sequence ID" value="PS1159_v2.g17277.t1"/>
    <property type="gene ID" value="PS1159_v2.g17277"/>
</dbReference>
<evidence type="ECO:0000313" key="2">
    <source>
        <dbReference type="WBParaSite" id="PS1159_v2.g17277.t1"/>
    </source>
</evidence>
<sequence length="121" mass="13062">MSKDFAKSKGWENGGKAVQGLKNEFNAANATSICPWGEEGVYALLPNSETHIFVKTIQITAIDTLGAGDCFIGAAIWALNEGIEIKKVLEFSVFVAGKKCSQKGLSNLKNLSEAKKIIERN</sequence>
<protein>
    <submittedName>
        <fullName evidence="2">Carbohydrate kinase PfkB domain-containing protein</fullName>
    </submittedName>
</protein>
<organism evidence="1 2">
    <name type="scientific">Panagrolaimus sp. PS1159</name>
    <dbReference type="NCBI Taxonomy" id="55785"/>
    <lineage>
        <taxon>Eukaryota</taxon>
        <taxon>Metazoa</taxon>
        <taxon>Ecdysozoa</taxon>
        <taxon>Nematoda</taxon>
        <taxon>Chromadorea</taxon>
        <taxon>Rhabditida</taxon>
        <taxon>Tylenchina</taxon>
        <taxon>Panagrolaimomorpha</taxon>
        <taxon>Panagrolaimoidea</taxon>
        <taxon>Panagrolaimidae</taxon>
        <taxon>Panagrolaimus</taxon>
    </lineage>
</organism>
<proteinExistence type="predicted"/>
<evidence type="ECO:0000313" key="1">
    <source>
        <dbReference type="Proteomes" id="UP000887580"/>
    </source>
</evidence>
<name>A0AC35FGG0_9BILA</name>